<accession>A0ABT6JKD2</accession>
<feature type="transmembrane region" description="Helical" evidence="1">
    <location>
        <begin position="75"/>
        <end position="93"/>
    </location>
</feature>
<evidence type="ECO:0000256" key="1">
    <source>
        <dbReference type="SAM" id="Phobius"/>
    </source>
</evidence>
<dbReference type="RefSeq" id="WP_280602096.1">
    <property type="nucleotide sequence ID" value="NZ_JARXRN010000025.1"/>
</dbReference>
<keyword evidence="1" id="KW-1133">Transmembrane helix</keyword>
<sequence length="305" mass="32534">MFATLLAVVVCLVLGHLARGLTAALREYGWFRAWLGWLDARLGDSAAWRGPFGIALALAPWLLLVALVQWLLHDVLFGLPWLLFAVAVLFHAWGPRDLDRDVEAVLAATDAQARRTAAARLWPDSRRDQAELRPAAVVGAVFDAALRRWFGVLFWFVLLGPVGALGYRLTALAAEDAVAARLPDGLVAGARTLLAVLDWPAAQLATLALALVGNFDVVIGAWKDAGGAALRPDPGFFTAAGRAGVRSELADEAEDYAVAGVAAGSALVHTLGPLPELRDAMSLAWRALLLWLAVIALFVIAGWVS</sequence>
<name>A0ABT6JKD2_9GAMM</name>
<dbReference type="InterPro" id="IPR052966">
    <property type="entry name" value="Beta-lactamase_Reg"/>
</dbReference>
<feature type="transmembrane region" description="Helical" evidence="1">
    <location>
        <begin position="283"/>
        <end position="304"/>
    </location>
</feature>
<evidence type="ECO:0000313" key="3">
    <source>
        <dbReference type="Proteomes" id="UP001156831"/>
    </source>
</evidence>
<dbReference type="Proteomes" id="UP001156831">
    <property type="component" value="Unassembled WGS sequence"/>
</dbReference>
<keyword evidence="3" id="KW-1185">Reference proteome</keyword>
<dbReference type="InterPro" id="IPR031347">
    <property type="entry name" value="AmpE"/>
</dbReference>
<dbReference type="EMBL" id="JARXRN010000025">
    <property type="protein sequence ID" value="MDH5831137.1"/>
    <property type="molecule type" value="Genomic_DNA"/>
</dbReference>
<dbReference type="PANTHER" id="PTHR38684">
    <property type="entry name" value="PROTEIN AMPE"/>
    <property type="match status" value="1"/>
</dbReference>
<comment type="caution">
    <text evidence="2">The sequence shown here is derived from an EMBL/GenBank/DDBJ whole genome shotgun (WGS) entry which is preliminary data.</text>
</comment>
<reference evidence="2 3" key="1">
    <citation type="submission" date="2023-04" db="EMBL/GenBank/DDBJ databases">
        <title>Luteimonas sp. M1R5S18.</title>
        <authorList>
            <person name="Sun J.-Q."/>
        </authorList>
    </citation>
    <scope>NUCLEOTIDE SEQUENCE [LARGE SCALE GENOMIC DNA]</scope>
    <source>
        <strain evidence="2 3">M1R5S18</strain>
    </source>
</reference>
<evidence type="ECO:0000313" key="2">
    <source>
        <dbReference type="EMBL" id="MDH5831137.1"/>
    </source>
</evidence>
<organism evidence="2 3">
    <name type="scientific">Luteimonas rhizosphaericola</name>
    <dbReference type="NCBI Taxonomy" id="3042024"/>
    <lineage>
        <taxon>Bacteria</taxon>
        <taxon>Pseudomonadati</taxon>
        <taxon>Pseudomonadota</taxon>
        <taxon>Gammaproteobacteria</taxon>
        <taxon>Lysobacterales</taxon>
        <taxon>Lysobacteraceae</taxon>
        <taxon>Luteimonas</taxon>
    </lineage>
</organism>
<keyword evidence="1" id="KW-0472">Membrane</keyword>
<dbReference type="Pfam" id="PF17113">
    <property type="entry name" value="AmpE"/>
    <property type="match status" value="1"/>
</dbReference>
<proteinExistence type="predicted"/>
<keyword evidence="1" id="KW-0812">Transmembrane</keyword>
<protein>
    <submittedName>
        <fullName evidence="2">Regulatory signaling modulator protein AmpE</fullName>
    </submittedName>
</protein>
<gene>
    <name evidence="2" type="primary">ampE</name>
    <name evidence="2" type="ORF">QFW80_11485</name>
</gene>
<feature type="transmembrane region" description="Helical" evidence="1">
    <location>
        <begin position="47"/>
        <end position="68"/>
    </location>
</feature>
<dbReference type="PANTHER" id="PTHR38684:SF1">
    <property type="entry name" value="PROTEIN AMPE"/>
    <property type="match status" value="1"/>
</dbReference>
<feature type="transmembrane region" description="Helical" evidence="1">
    <location>
        <begin position="149"/>
        <end position="167"/>
    </location>
</feature>